<dbReference type="InterPro" id="IPR011051">
    <property type="entry name" value="RmlC_Cupin_sf"/>
</dbReference>
<dbReference type="Proteomes" id="UP000244855">
    <property type="component" value="Unassembled WGS sequence"/>
</dbReference>
<name>A0A2V1DG31_9PLEO</name>
<feature type="domain" description="Cupin type-2" evidence="2">
    <location>
        <begin position="73"/>
        <end position="137"/>
    </location>
</feature>
<dbReference type="InterPro" id="IPR013096">
    <property type="entry name" value="Cupin_2"/>
</dbReference>
<proteinExistence type="predicted"/>
<feature type="compositionally biased region" description="Polar residues" evidence="1">
    <location>
        <begin position="1"/>
        <end position="13"/>
    </location>
</feature>
<dbReference type="AlphaFoldDB" id="A0A2V1DG31"/>
<dbReference type="InterPro" id="IPR014710">
    <property type="entry name" value="RmlC-like_jellyroll"/>
</dbReference>
<dbReference type="EMBL" id="KZ805445">
    <property type="protein sequence ID" value="PVH97116.1"/>
    <property type="molecule type" value="Genomic_DNA"/>
</dbReference>
<keyword evidence="4" id="KW-1185">Reference proteome</keyword>
<organism evidence="3 4">
    <name type="scientific">Periconia macrospinosa</name>
    <dbReference type="NCBI Taxonomy" id="97972"/>
    <lineage>
        <taxon>Eukaryota</taxon>
        <taxon>Fungi</taxon>
        <taxon>Dikarya</taxon>
        <taxon>Ascomycota</taxon>
        <taxon>Pezizomycotina</taxon>
        <taxon>Dothideomycetes</taxon>
        <taxon>Pleosporomycetidae</taxon>
        <taxon>Pleosporales</taxon>
        <taxon>Massarineae</taxon>
        <taxon>Periconiaceae</taxon>
        <taxon>Periconia</taxon>
    </lineage>
</organism>
<evidence type="ECO:0000313" key="3">
    <source>
        <dbReference type="EMBL" id="PVH97116.1"/>
    </source>
</evidence>
<dbReference type="Gene3D" id="2.60.120.10">
    <property type="entry name" value="Jelly Rolls"/>
    <property type="match status" value="1"/>
</dbReference>
<dbReference type="SUPFAM" id="SSF51182">
    <property type="entry name" value="RmlC-like cupins"/>
    <property type="match status" value="1"/>
</dbReference>
<feature type="region of interest" description="Disordered" evidence="1">
    <location>
        <begin position="1"/>
        <end position="28"/>
    </location>
</feature>
<evidence type="ECO:0000259" key="2">
    <source>
        <dbReference type="Pfam" id="PF07883"/>
    </source>
</evidence>
<evidence type="ECO:0000256" key="1">
    <source>
        <dbReference type="SAM" id="MobiDB-lite"/>
    </source>
</evidence>
<dbReference type="Pfam" id="PF07883">
    <property type="entry name" value="Cupin_2"/>
    <property type="match status" value="1"/>
</dbReference>
<protein>
    <recommendedName>
        <fullName evidence="2">Cupin type-2 domain-containing protein</fullName>
    </recommendedName>
</protein>
<sequence>MPPQSNTSTTGSSAEKPPTTLPLGVKPRDIPILPPGMRDESLRKIHNPIQKNWVYFTTYGREANGAYGTSNGTLQPGGVNRIHWHGSYSETFTALQGSVGIYSKATGKRKLALGESVTVKPGEPHYFFNDGDEEVVFEMKFEPAHEGFEKSLYVMYGLARDRKPGLQGVAGSVLDTAVFCGLGDIWPAGVTGAMLIPVLKGLRWVAKRSGREEKLVKRYWG</sequence>
<dbReference type="OrthoDB" id="3765895at2759"/>
<gene>
    <name evidence="3" type="ORF">DM02DRAFT_616720</name>
</gene>
<evidence type="ECO:0000313" key="4">
    <source>
        <dbReference type="Proteomes" id="UP000244855"/>
    </source>
</evidence>
<reference evidence="3 4" key="1">
    <citation type="journal article" date="2018" name="Sci. Rep.">
        <title>Comparative genomics provides insights into the lifestyle and reveals functional heterogeneity of dark septate endophytic fungi.</title>
        <authorList>
            <person name="Knapp D.G."/>
            <person name="Nemeth J.B."/>
            <person name="Barry K."/>
            <person name="Hainaut M."/>
            <person name="Henrissat B."/>
            <person name="Johnson J."/>
            <person name="Kuo A."/>
            <person name="Lim J.H.P."/>
            <person name="Lipzen A."/>
            <person name="Nolan M."/>
            <person name="Ohm R.A."/>
            <person name="Tamas L."/>
            <person name="Grigoriev I.V."/>
            <person name="Spatafora J.W."/>
            <person name="Nagy L.G."/>
            <person name="Kovacs G.M."/>
        </authorList>
    </citation>
    <scope>NUCLEOTIDE SEQUENCE [LARGE SCALE GENOMIC DNA]</scope>
    <source>
        <strain evidence="3 4">DSE2036</strain>
    </source>
</reference>
<dbReference type="CDD" id="cd02208">
    <property type="entry name" value="cupin_RmlC-like"/>
    <property type="match status" value="1"/>
</dbReference>
<accession>A0A2V1DG31</accession>